<evidence type="ECO:0000256" key="13">
    <source>
        <dbReference type="ARBA" id="ARBA00023180"/>
    </source>
</evidence>
<evidence type="ECO:0000313" key="15">
    <source>
        <dbReference type="EMBL" id="RCH55122.1"/>
    </source>
</evidence>
<keyword evidence="11" id="KW-0472">Membrane</keyword>
<evidence type="ECO:0000256" key="7">
    <source>
        <dbReference type="ARBA" id="ARBA00022824"/>
    </source>
</evidence>
<evidence type="ECO:0000256" key="11">
    <source>
        <dbReference type="ARBA" id="ARBA00023136"/>
    </source>
</evidence>
<keyword evidence="3" id="KW-0328">Glycosyltransferase</keyword>
<keyword evidence="8" id="KW-0735">Signal-anchor</keyword>
<evidence type="ECO:0000256" key="4">
    <source>
        <dbReference type="ARBA" id="ARBA00022679"/>
    </source>
</evidence>
<proteinExistence type="predicted"/>
<comment type="subcellular location">
    <subcellularLocation>
        <location evidence="2">Endoplasmic reticulum membrane</location>
        <topology evidence="2">Single-pass type II membrane protein</topology>
    </subcellularLocation>
    <subcellularLocation>
        <location evidence="1">Golgi apparatus membrane</location>
        <topology evidence="1">Single-pass type II membrane protein</topology>
    </subcellularLocation>
</comment>
<dbReference type="PANTHER" id="PTHR46025">
    <property type="entry name" value="XYLOSYLTRANSFERASE OXT"/>
    <property type="match status" value="1"/>
</dbReference>
<dbReference type="EMBL" id="QGDC01000004">
    <property type="protein sequence ID" value="RCH55122.1"/>
    <property type="molecule type" value="Genomic_DNA"/>
</dbReference>
<evidence type="ECO:0000256" key="12">
    <source>
        <dbReference type="ARBA" id="ARBA00023157"/>
    </source>
</evidence>
<evidence type="ECO:0000256" key="5">
    <source>
        <dbReference type="ARBA" id="ARBA00022692"/>
    </source>
</evidence>
<comment type="caution">
    <text evidence="15">The sequence shown here is derived from an EMBL/GenBank/DDBJ whole genome shotgun (WGS) entry which is preliminary data.</text>
</comment>
<dbReference type="RefSeq" id="WP_114004745.1">
    <property type="nucleotide sequence ID" value="NZ_QGDC01000004.1"/>
</dbReference>
<dbReference type="GO" id="GO:0030158">
    <property type="term" value="F:protein xylosyltransferase activity"/>
    <property type="evidence" value="ECO:0007669"/>
    <property type="project" value="InterPro"/>
</dbReference>
<protein>
    <recommendedName>
        <fullName evidence="14">Peptide O-xylosyltransferase</fullName>
    </recommendedName>
</protein>
<dbReference type="Proteomes" id="UP000253209">
    <property type="component" value="Unassembled WGS sequence"/>
</dbReference>
<keyword evidence="10" id="KW-0333">Golgi apparatus</keyword>
<evidence type="ECO:0000313" key="16">
    <source>
        <dbReference type="Proteomes" id="UP000253209"/>
    </source>
</evidence>
<name>A0A367GNQ3_9SPHI</name>
<keyword evidence="6" id="KW-0479">Metal-binding</keyword>
<gene>
    <name evidence="15" type="ORF">DJ568_07990</name>
</gene>
<dbReference type="GO" id="GO:0015012">
    <property type="term" value="P:heparan sulfate proteoglycan biosynthetic process"/>
    <property type="evidence" value="ECO:0007669"/>
    <property type="project" value="TreeGrafter"/>
</dbReference>
<dbReference type="Pfam" id="PF02485">
    <property type="entry name" value="Branch"/>
    <property type="match status" value="1"/>
</dbReference>
<evidence type="ECO:0000256" key="10">
    <source>
        <dbReference type="ARBA" id="ARBA00023034"/>
    </source>
</evidence>
<dbReference type="GO" id="GO:0050650">
    <property type="term" value="P:chondroitin sulfate proteoglycan biosynthetic process"/>
    <property type="evidence" value="ECO:0007669"/>
    <property type="project" value="TreeGrafter"/>
</dbReference>
<keyword evidence="5" id="KW-0812">Transmembrane</keyword>
<dbReference type="InterPro" id="IPR003406">
    <property type="entry name" value="Glyco_trans_14"/>
</dbReference>
<keyword evidence="12" id="KW-1015">Disulfide bond</keyword>
<evidence type="ECO:0000256" key="3">
    <source>
        <dbReference type="ARBA" id="ARBA00022676"/>
    </source>
</evidence>
<dbReference type="PANTHER" id="PTHR46025:SF3">
    <property type="entry name" value="XYLOSYLTRANSFERASE OXT"/>
    <property type="match status" value="1"/>
</dbReference>
<evidence type="ECO:0000256" key="1">
    <source>
        <dbReference type="ARBA" id="ARBA00004323"/>
    </source>
</evidence>
<dbReference type="AlphaFoldDB" id="A0A367GNQ3"/>
<evidence type="ECO:0000256" key="9">
    <source>
        <dbReference type="ARBA" id="ARBA00022989"/>
    </source>
</evidence>
<accession>A0A367GNQ3</accession>
<evidence type="ECO:0000256" key="14">
    <source>
        <dbReference type="ARBA" id="ARBA00042865"/>
    </source>
</evidence>
<keyword evidence="13" id="KW-0325">Glycoprotein</keyword>
<dbReference type="GO" id="GO:0046872">
    <property type="term" value="F:metal ion binding"/>
    <property type="evidence" value="ECO:0007669"/>
    <property type="project" value="UniProtKB-KW"/>
</dbReference>
<keyword evidence="16" id="KW-1185">Reference proteome</keyword>
<keyword evidence="9" id="KW-1133">Transmembrane helix</keyword>
<sequence length="288" mass="33340">MKIAHLILAHSQPDLLKRLVERLTHPDADIYIHLDAKTPLQPFEAIKKLSNVYFIDYRVKVYWGSFNIVQATINGFQQIIRSGRQYGYVNLLSGQDYPLKSATEIHQYLSDNPGKAFMNALVAETHWMEALPRVELYHFNNIRFPGRFVLQGLVNKLMPKRKLPDGLILVGRSQWFTVTGDHIRYITEYWEQHPALQRFVKMTWAPDEFIFQTILYNSKYKADMVDEDLRYIDWSAGGASPKTLTMEDAEKLISSGKFYARKFDQMKDNTVMDRLDKAQNSAPSGGEV</sequence>
<dbReference type="GO" id="GO:0016020">
    <property type="term" value="C:membrane"/>
    <property type="evidence" value="ECO:0007669"/>
    <property type="project" value="InterPro"/>
</dbReference>
<evidence type="ECO:0000256" key="2">
    <source>
        <dbReference type="ARBA" id="ARBA00004648"/>
    </source>
</evidence>
<reference evidence="15 16" key="1">
    <citation type="submission" date="2018-05" db="EMBL/GenBank/DDBJ databases">
        <title>Mucilaginibacter hurinus sp. nov., isolated from briquette warehouse soil.</title>
        <authorList>
            <person name="Choi L."/>
        </authorList>
    </citation>
    <scope>NUCLEOTIDE SEQUENCE [LARGE SCALE GENOMIC DNA]</scope>
    <source>
        <strain evidence="15 16">ZR32</strain>
    </source>
</reference>
<keyword evidence="4 15" id="KW-0808">Transferase</keyword>
<organism evidence="15 16">
    <name type="scientific">Mucilaginibacter hurinus</name>
    <dbReference type="NCBI Taxonomy" id="2201324"/>
    <lineage>
        <taxon>Bacteria</taxon>
        <taxon>Pseudomonadati</taxon>
        <taxon>Bacteroidota</taxon>
        <taxon>Sphingobacteriia</taxon>
        <taxon>Sphingobacteriales</taxon>
        <taxon>Sphingobacteriaceae</taxon>
        <taxon>Mucilaginibacter</taxon>
    </lineage>
</organism>
<evidence type="ECO:0000256" key="8">
    <source>
        <dbReference type="ARBA" id="ARBA00022968"/>
    </source>
</evidence>
<keyword evidence="7" id="KW-0256">Endoplasmic reticulum</keyword>
<dbReference type="InterPro" id="IPR043538">
    <property type="entry name" value="XYLT"/>
</dbReference>
<evidence type="ECO:0000256" key="6">
    <source>
        <dbReference type="ARBA" id="ARBA00022723"/>
    </source>
</evidence>
<dbReference type="OrthoDB" id="7943907at2"/>